<proteinExistence type="predicted"/>
<reference evidence="1" key="1">
    <citation type="journal article" date="2015" name="Nature">
        <title>Complex archaea that bridge the gap between prokaryotes and eukaryotes.</title>
        <authorList>
            <person name="Spang A."/>
            <person name="Saw J.H."/>
            <person name="Jorgensen S.L."/>
            <person name="Zaremba-Niedzwiedzka K."/>
            <person name="Martijn J."/>
            <person name="Lind A.E."/>
            <person name="van Eijk R."/>
            <person name="Schleper C."/>
            <person name="Guy L."/>
            <person name="Ettema T.J."/>
        </authorList>
    </citation>
    <scope>NUCLEOTIDE SEQUENCE</scope>
</reference>
<dbReference type="AlphaFoldDB" id="A0A0F8ZDG9"/>
<dbReference type="EMBL" id="LAZR01060982">
    <property type="protein sequence ID" value="KKK64534.1"/>
    <property type="molecule type" value="Genomic_DNA"/>
</dbReference>
<gene>
    <name evidence="1" type="ORF">LCGC14_2983210</name>
</gene>
<accession>A0A0F8ZDG9</accession>
<name>A0A0F8ZDG9_9ZZZZ</name>
<evidence type="ECO:0000313" key="1">
    <source>
        <dbReference type="EMBL" id="KKK64534.1"/>
    </source>
</evidence>
<protein>
    <submittedName>
        <fullName evidence="1">Uncharacterized protein</fullName>
    </submittedName>
</protein>
<organism evidence="1">
    <name type="scientific">marine sediment metagenome</name>
    <dbReference type="NCBI Taxonomy" id="412755"/>
    <lineage>
        <taxon>unclassified sequences</taxon>
        <taxon>metagenomes</taxon>
        <taxon>ecological metagenomes</taxon>
    </lineage>
</organism>
<comment type="caution">
    <text evidence="1">The sequence shown here is derived from an EMBL/GenBank/DDBJ whole genome shotgun (WGS) entry which is preliminary data.</text>
</comment>
<sequence length="62" mass="6774">MSTNLDTLANCAQELLSVAEHLADTIYADQKGKKMPEPVERLIIVAGVLARIDAERPRKLGV</sequence>